<dbReference type="InterPro" id="IPR036872">
    <property type="entry name" value="CH_dom_sf"/>
</dbReference>
<keyword evidence="4" id="KW-1185">Reference proteome</keyword>
<sequence length="399" mass="43394">MATTVTLPREILKWLQGLDLSYSIKNPKRDFANGFLVAEIASRYHPQDIQMHSFDNGTSIRAKNSNWELLERIFRKKGIAMTPQMIDDCKQCRPAGTQQLIDLLYTTFTNKSIPPRPTLPPEEPAPAYTRPTATQAIKDHERSVPLADLTASVREAQTVLSQHKDQQIVERLTDPGRFSVTSKPAHRREPPHQIEQAPSGAGAGQVQFKGTSTAGRPGQVHSGRGKAVSEIIDAIITRQLGALRETGLAVPSDSTPSAWFAEKLASLPAEFVLAAMHEMAAQEDPISIAILRSPPEFFKLGAFVVGCMDCSNTPDKFAAACNLLHAVATHITSADPLPARAHFAGLLPRLIGFFSSASYERLAALVMAIRAFGRDCAGHVSVLRNIEPLPDPTSAEAPT</sequence>
<dbReference type="SUPFAM" id="SSF47576">
    <property type="entry name" value="Calponin-homology domain, CH-domain"/>
    <property type="match status" value="1"/>
</dbReference>
<reference evidence="3" key="1">
    <citation type="journal article" date="2022" name="bioRxiv">
        <title>Genomics of Preaxostyla Flagellates Illuminates Evolutionary Transitions and the Path Towards Mitochondrial Loss.</title>
        <authorList>
            <person name="Novak L.V.F."/>
            <person name="Treitli S.C."/>
            <person name="Pyrih J."/>
            <person name="Halakuc P."/>
            <person name="Pipaliya S.V."/>
            <person name="Vacek V."/>
            <person name="Brzon O."/>
            <person name="Soukal P."/>
            <person name="Eme L."/>
            <person name="Dacks J.B."/>
            <person name="Karnkowska A."/>
            <person name="Elias M."/>
            <person name="Hampl V."/>
        </authorList>
    </citation>
    <scope>NUCLEOTIDE SEQUENCE</scope>
    <source>
        <strain evidence="3">RCP-MX</strain>
    </source>
</reference>
<evidence type="ECO:0000313" key="4">
    <source>
        <dbReference type="Proteomes" id="UP001141327"/>
    </source>
</evidence>
<proteinExistence type="predicted"/>
<feature type="domain" description="Calponin-homology (CH)" evidence="2">
    <location>
        <begin position="5"/>
        <end position="109"/>
    </location>
</feature>
<dbReference type="Proteomes" id="UP001141327">
    <property type="component" value="Unassembled WGS sequence"/>
</dbReference>
<dbReference type="InterPro" id="IPR010441">
    <property type="entry name" value="CH_2"/>
</dbReference>
<accession>A0ABQ8UUY2</accession>
<dbReference type="PANTHER" id="PTHR12509:SF8">
    <property type="entry name" value="SPERMATOGENESIS-ASSOCIATED PROTEIN 4"/>
    <property type="match status" value="1"/>
</dbReference>
<dbReference type="EMBL" id="JAPMOS010000001">
    <property type="protein sequence ID" value="KAJ4462914.1"/>
    <property type="molecule type" value="Genomic_DNA"/>
</dbReference>
<dbReference type="InterPro" id="IPR052111">
    <property type="entry name" value="Spermatogenesis_Ciliary_MAP"/>
</dbReference>
<dbReference type="InterPro" id="IPR001715">
    <property type="entry name" value="CH_dom"/>
</dbReference>
<evidence type="ECO:0000313" key="3">
    <source>
        <dbReference type="EMBL" id="KAJ4462914.1"/>
    </source>
</evidence>
<dbReference type="PROSITE" id="PS50021">
    <property type="entry name" value="CH"/>
    <property type="match status" value="1"/>
</dbReference>
<evidence type="ECO:0000256" key="1">
    <source>
        <dbReference type="SAM" id="MobiDB-lite"/>
    </source>
</evidence>
<comment type="caution">
    <text evidence="3">The sequence shown here is derived from an EMBL/GenBank/DDBJ whole genome shotgun (WGS) entry which is preliminary data.</text>
</comment>
<dbReference type="PANTHER" id="PTHR12509">
    <property type="entry name" value="SPERMATOGENESIS-ASSOCIATED 4-RELATED"/>
    <property type="match status" value="1"/>
</dbReference>
<dbReference type="Gene3D" id="1.10.418.10">
    <property type="entry name" value="Calponin-like domain"/>
    <property type="match status" value="1"/>
</dbReference>
<dbReference type="Pfam" id="PF06294">
    <property type="entry name" value="CH_2"/>
    <property type="match status" value="1"/>
</dbReference>
<gene>
    <name evidence="3" type="ORF">PAPYR_128</name>
</gene>
<feature type="region of interest" description="Disordered" evidence="1">
    <location>
        <begin position="180"/>
        <end position="206"/>
    </location>
</feature>
<name>A0ABQ8UUY2_9EUKA</name>
<protein>
    <submittedName>
        <fullName evidence="3">Spermatogenesis-associated protein 4</fullName>
    </submittedName>
</protein>
<evidence type="ECO:0000259" key="2">
    <source>
        <dbReference type="PROSITE" id="PS50021"/>
    </source>
</evidence>
<organism evidence="3 4">
    <name type="scientific">Paratrimastix pyriformis</name>
    <dbReference type="NCBI Taxonomy" id="342808"/>
    <lineage>
        <taxon>Eukaryota</taxon>
        <taxon>Metamonada</taxon>
        <taxon>Preaxostyla</taxon>
        <taxon>Paratrimastigidae</taxon>
        <taxon>Paratrimastix</taxon>
    </lineage>
</organism>